<comment type="caution">
    <text evidence="10">The sequence shown here is derived from an EMBL/GenBank/DDBJ whole genome shotgun (WGS) entry which is preliminary data.</text>
</comment>
<dbReference type="SMART" id="SM00066">
    <property type="entry name" value="GAL4"/>
    <property type="match status" value="1"/>
</dbReference>
<feature type="region of interest" description="Disordered" evidence="8">
    <location>
        <begin position="95"/>
        <end position="135"/>
    </location>
</feature>
<keyword evidence="2" id="KW-0479">Metal-binding</keyword>
<dbReference type="PANTHER" id="PTHR47782:SF12">
    <property type="entry name" value="ZN(II)2CYS6 TRANSCRIPTION FACTOR (EUROFUNG)"/>
    <property type="match status" value="1"/>
</dbReference>
<dbReference type="AlphaFoldDB" id="A0A1Z8JID1"/>
<dbReference type="GO" id="GO:0008270">
    <property type="term" value="F:zinc ion binding"/>
    <property type="evidence" value="ECO:0007669"/>
    <property type="project" value="InterPro"/>
</dbReference>
<feature type="domain" description="Zn(2)-C6 fungal-type" evidence="9">
    <location>
        <begin position="22"/>
        <end position="54"/>
    </location>
</feature>
<accession>A0A1Z8JID1</accession>
<evidence type="ECO:0000256" key="5">
    <source>
        <dbReference type="ARBA" id="ARBA00023125"/>
    </source>
</evidence>
<evidence type="ECO:0000256" key="8">
    <source>
        <dbReference type="SAM" id="MobiDB-lite"/>
    </source>
</evidence>
<dbReference type="GO" id="GO:0005634">
    <property type="term" value="C:nucleus"/>
    <property type="evidence" value="ECO:0007669"/>
    <property type="project" value="UniProtKB-SubCell"/>
</dbReference>
<dbReference type="InterPro" id="IPR036864">
    <property type="entry name" value="Zn2-C6_fun-type_DNA-bd_sf"/>
</dbReference>
<dbReference type="VEuPathDB" id="FungiDB:C5L36_0A12810"/>
<dbReference type="GO" id="GO:0045944">
    <property type="term" value="P:positive regulation of transcription by RNA polymerase II"/>
    <property type="evidence" value="ECO:0007669"/>
    <property type="project" value="TreeGrafter"/>
</dbReference>
<dbReference type="Proteomes" id="UP000195871">
    <property type="component" value="Unassembled WGS sequence"/>
</dbReference>
<keyword evidence="6" id="KW-0804">Transcription</keyword>
<dbReference type="InterPro" id="IPR052202">
    <property type="entry name" value="Yeast_MetPath_Reg"/>
</dbReference>
<dbReference type="Gene3D" id="4.10.240.10">
    <property type="entry name" value="Zn(2)-C6 fungal-type DNA-binding domain"/>
    <property type="match status" value="1"/>
</dbReference>
<organism evidence="10 11">
    <name type="scientific">Pichia kudriavzevii</name>
    <name type="common">Yeast</name>
    <name type="synonym">Issatchenkia orientalis</name>
    <dbReference type="NCBI Taxonomy" id="4909"/>
    <lineage>
        <taxon>Eukaryota</taxon>
        <taxon>Fungi</taxon>
        <taxon>Dikarya</taxon>
        <taxon>Ascomycota</taxon>
        <taxon>Saccharomycotina</taxon>
        <taxon>Pichiomycetes</taxon>
        <taxon>Pichiales</taxon>
        <taxon>Pichiaceae</taxon>
        <taxon>Pichia</taxon>
    </lineage>
</organism>
<sequence>MQNQKTKTIKQPGSTTMRVSVACDRCRKKKIRCFYEGDDEQCVNCKNVGLDCIFTDKLARKAFPRGYTESLEERVRELEYENKKLQKLLTLKDVEDDERPSLQQKQQPQLLQPGDASLSLPSQMQPLSQAQTPMQAQVQLHQEQQAAVSLLREQTRSSKPLHGGGRGESPIAVHALNMENISKLQPFESEYHRHDENCNCGMHHSVINRPVSIAGSVDVDQGELSDEDSLYSASNEHQWEGNESPIHTIDKIKEFKKQRQANNQYQRFVYNPNSFEQINAPGAAAAISLQNKLRTKNFLNLANLIAASIPRSTEETLFIPTLLARVIKTHGFDSKAPYLTARSIALLKQAYNEDERYKLFP</sequence>
<evidence type="ECO:0000313" key="10">
    <source>
        <dbReference type="EMBL" id="OUT20192.1"/>
    </source>
</evidence>
<dbReference type="SUPFAM" id="SSF57701">
    <property type="entry name" value="Zn2/Cys6 DNA-binding domain"/>
    <property type="match status" value="1"/>
</dbReference>
<dbReference type="Pfam" id="PF00172">
    <property type="entry name" value="Zn_clus"/>
    <property type="match status" value="1"/>
</dbReference>
<evidence type="ECO:0000256" key="1">
    <source>
        <dbReference type="ARBA" id="ARBA00004123"/>
    </source>
</evidence>
<evidence type="ECO:0000313" key="11">
    <source>
        <dbReference type="Proteomes" id="UP000195871"/>
    </source>
</evidence>
<evidence type="ECO:0000256" key="6">
    <source>
        <dbReference type="ARBA" id="ARBA00023163"/>
    </source>
</evidence>
<evidence type="ECO:0000256" key="7">
    <source>
        <dbReference type="ARBA" id="ARBA00023242"/>
    </source>
</evidence>
<dbReference type="PROSITE" id="PS00463">
    <property type="entry name" value="ZN2_CY6_FUNGAL_1"/>
    <property type="match status" value="1"/>
</dbReference>
<gene>
    <name evidence="10" type="ORF">CAS74_004934</name>
</gene>
<dbReference type="GO" id="GO:0043565">
    <property type="term" value="F:sequence-specific DNA binding"/>
    <property type="evidence" value="ECO:0007669"/>
    <property type="project" value="TreeGrafter"/>
</dbReference>
<dbReference type="CDD" id="cd00067">
    <property type="entry name" value="GAL4"/>
    <property type="match status" value="1"/>
</dbReference>
<evidence type="ECO:0000256" key="2">
    <source>
        <dbReference type="ARBA" id="ARBA00022723"/>
    </source>
</evidence>
<dbReference type="GO" id="GO:0000981">
    <property type="term" value="F:DNA-binding transcription factor activity, RNA polymerase II-specific"/>
    <property type="evidence" value="ECO:0007669"/>
    <property type="project" value="InterPro"/>
</dbReference>
<keyword evidence="5" id="KW-0238">DNA-binding</keyword>
<evidence type="ECO:0000259" key="9">
    <source>
        <dbReference type="PROSITE" id="PS50048"/>
    </source>
</evidence>
<proteinExistence type="predicted"/>
<reference evidence="10 11" key="1">
    <citation type="submission" date="2017-05" db="EMBL/GenBank/DDBJ databases">
        <title>The Genome Sequence of Candida krusei Ckrusei653.</title>
        <authorList>
            <person name="Cuomo C."/>
            <person name="Forche A."/>
            <person name="Young S."/>
            <person name="Abouelleil A."/>
            <person name="Cao P."/>
            <person name="Chapman S."/>
            <person name="Cusick C."/>
            <person name="Shea T."/>
            <person name="Nusbaum C."/>
            <person name="Birren B."/>
        </authorList>
    </citation>
    <scope>NUCLEOTIDE SEQUENCE [LARGE SCALE GENOMIC DNA]</scope>
    <source>
        <strain evidence="10 11">Ckrusei653</strain>
    </source>
</reference>
<dbReference type="PROSITE" id="PS50048">
    <property type="entry name" value="ZN2_CY6_FUNGAL_2"/>
    <property type="match status" value="1"/>
</dbReference>
<keyword evidence="3" id="KW-0862">Zinc</keyword>
<keyword evidence="4" id="KW-0805">Transcription regulation</keyword>
<keyword evidence="7" id="KW-0539">Nucleus</keyword>
<protein>
    <recommendedName>
        <fullName evidence="9">Zn(2)-C6 fungal-type domain-containing protein</fullName>
    </recommendedName>
</protein>
<dbReference type="EMBL" id="NHMM01000009">
    <property type="protein sequence ID" value="OUT20192.1"/>
    <property type="molecule type" value="Genomic_DNA"/>
</dbReference>
<dbReference type="PANTHER" id="PTHR47782">
    <property type="entry name" value="ZN(II)2CYS6 TRANSCRIPTION FACTOR (EUROFUNG)-RELATED"/>
    <property type="match status" value="1"/>
</dbReference>
<dbReference type="InterPro" id="IPR001138">
    <property type="entry name" value="Zn2Cys6_DnaBD"/>
</dbReference>
<name>A0A1Z8JID1_PICKU</name>
<evidence type="ECO:0000256" key="3">
    <source>
        <dbReference type="ARBA" id="ARBA00022833"/>
    </source>
</evidence>
<evidence type="ECO:0000256" key="4">
    <source>
        <dbReference type="ARBA" id="ARBA00023015"/>
    </source>
</evidence>
<feature type="compositionally biased region" description="Low complexity" evidence="8">
    <location>
        <begin position="101"/>
        <end position="135"/>
    </location>
</feature>
<comment type="subcellular location">
    <subcellularLocation>
        <location evidence="1">Nucleus</location>
    </subcellularLocation>
</comment>